<evidence type="ECO:0000313" key="2">
    <source>
        <dbReference type="Proteomes" id="UP000887565"/>
    </source>
</evidence>
<protein>
    <submittedName>
        <fullName evidence="3">Uncharacterized protein</fullName>
    </submittedName>
</protein>
<name>A0A915KB23_ROMCU</name>
<accession>A0A915KB23</accession>
<feature type="region of interest" description="Disordered" evidence="1">
    <location>
        <begin position="117"/>
        <end position="145"/>
    </location>
</feature>
<proteinExistence type="predicted"/>
<reference evidence="3" key="1">
    <citation type="submission" date="2022-11" db="UniProtKB">
        <authorList>
            <consortium name="WormBaseParasite"/>
        </authorList>
    </citation>
    <scope>IDENTIFICATION</scope>
</reference>
<evidence type="ECO:0000313" key="3">
    <source>
        <dbReference type="WBParaSite" id="nRc.2.0.1.t35973-RA"/>
    </source>
</evidence>
<feature type="compositionally biased region" description="Polar residues" evidence="1">
    <location>
        <begin position="117"/>
        <end position="127"/>
    </location>
</feature>
<organism evidence="2 3">
    <name type="scientific">Romanomermis culicivorax</name>
    <name type="common">Nematode worm</name>
    <dbReference type="NCBI Taxonomy" id="13658"/>
    <lineage>
        <taxon>Eukaryota</taxon>
        <taxon>Metazoa</taxon>
        <taxon>Ecdysozoa</taxon>
        <taxon>Nematoda</taxon>
        <taxon>Enoplea</taxon>
        <taxon>Dorylaimia</taxon>
        <taxon>Mermithida</taxon>
        <taxon>Mermithoidea</taxon>
        <taxon>Mermithidae</taxon>
        <taxon>Romanomermis</taxon>
    </lineage>
</organism>
<dbReference type="Proteomes" id="UP000887565">
    <property type="component" value="Unplaced"/>
</dbReference>
<dbReference type="WBParaSite" id="nRc.2.0.1.t35973-RA">
    <property type="protein sequence ID" value="nRc.2.0.1.t35973-RA"/>
    <property type="gene ID" value="nRc.2.0.1.g35973"/>
</dbReference>
<dbReference type="AlphaFoldDB" id="A0A915KB23"/>
<keyword evidence="2" id="KW-1185">Reference proteome</keyword>
<evidence type="ECO:0000256" key="1">
    <source>
        <dbReference type="SAM" id="MobiDB-lite"/>
    </source>
</evidence>
<sequence length="190" mass="21320">MVENSATRSKETDSSSDAKIASAIKPHVQQAITIQDRNIEQLRQNIPKLYQRLTHLFLSRAHCSGHPTCQQQRSNAIGEQSSLNLQGQAPRACDCVNQKVAKWINEIYPATTFSYKQSRNSQANQKKGASCRGEKSGEETCSSSTTSHHKFQEIFGDLQKEKSTLEEQLANIEEATKFVQMLLVDDIDIH</sequence>
<feature type="region of interest" description="Disordered" evidence="1">
    <location>
        <begin position="1"/>
        <end position="21"/>
    </location>
</feature>